<dbReference type="Pfam" id="PF02310">
    <property type="entry name" value="B12-binding"/>
    <property type="match status" value="1"/>
</dbReference>
<dbReference type="Gene3D" id="3.40.50.280">
    <property type="entry name" value="Cobalamin-binding domain"/>
    <property type="match status" value="1"/>
</dbReference>
<dbReference type="STRING" id="1552.A7L45_07260"/>
<dbReference type="PROSITE" id="PS51332">
    <property type="entry name" value="B12_BINDING"/>
    <property type="match status" value="1"/>
</dbReference>
<dbReference type="PANTHER" id="PTHR46558">
    <property type="entry name" value="TRACRIPTIONAL REGULATORY PROTEIN-RELATED-RELATED"/>
    <property type="match status" value="1"/>
</dbReference>
<keyword evidence="5" id="KW-1185">Reference proteome</keyword>
<dbReference type="InterPro" id="IPR036724">
    <property type="entry name" value="Cobalamin-bd_sf"/>
</dbReference>
<dbReference type="KEGG" id="ceu:A7L45_07260"/>
<reference evidence="5" key="1">
    <citation type="journal article" date="2016" name="Front. Microbiol.">
        <title>Complete Genome Sequence of Clostridium estertheticum DSM 8809, a Microbe Identified in Spoiled Vacuum Packed Beef.</title>
        <authorList>
            <person name="Yu Z."/>
            <person name="Gunn L."/>
            <person name="Brennan E."/>
            <person name="Reid R."/>
            <person name="Wall P.G."/>
            <person name="Gaora O.P."/>
            <person name="Hurley D."/>
            <person name="Bolton D."/>
            <person name="Fanning S."/>
        </authorList>
    </citation>
    <scope>NUCLEOTIDE SEQUENCE [LARGE SCALE GENOMIC DNA]</scope>
    <source>
        <strain evidence="5">DSM 8809</strain>
    </source>
</reference>
<dbReference type="RefSeq" id="WP_071612176.1">
    <property type="nucleotide sequence ID" value="NZ_CP015756.1"/>
</dbReference>
<dbReference type="Pfam" id="PF01381">
    <property type="entry name" value="HTH_3"/>
    <property type="match status" value="1"/>
</dbReference>
<feature type="domain" description="HTH cro/C1-type" evidence="2">
    <location>
        <begin position="11"/>
        <end position="65"/>
    </location>
</feature>
<evidence type="ECO:0000313" key="5">
    <source>
        <dbReference type="Proteomes" id="UP000182569"/>
    </source>
</evidence>
<feature type="domain" description="B12-binding" evidence="3">
    <location>
        <begin position="183"/>
        <end position="312"/>
    </location>
</feature>
<proteinExistence type="predicted"/>
<evidence type="ECO:0000256" key="1">
    <source>
        <dbReference type="ARBA" id="ARBA00023125"/>
    </source>
</evidence>
<dbReference type="PROSITE" id="PS50943">
    <property type="entry name" value="HTH_CROC1"/>
    <property type="match status" value="1"/>
</dbReference>
<dbReference type="PANTHER" id="PTHR46558:SF14">
    <property type="entry name" value="HTH-TYPE TRANSCRIPTIONAL REGULATOR ANSR"/>
    <property type="match status" value="1"/>
</dbReference>
<dbReference type="EMBL" id="CP015756">
    <property type="protein sequence ID" value="APC39882.1"/>
    <property type="molecule type" value="Genomic_DNA"/>
</dbReference>
<dbReference type="InterPro" id="IPR010982">
    <property type="entry name" value="Lambda_DNA-bd_dom_sf"/>
</dbReference>
<dbReference type="Proteomes" id="UP000182569">
    <property type="component" value="Chromosome"/>
</dbReference>
<organism evidence="4 5">
    <name type="scientific">Clostridium estertheticum subsp. estertheticum</name>
    <dbReference type="NCBI Taxonomy" id="1552"/>
    <lineage>
        <taxon>Bacteria</taxon>
        <taxon>Bacillati</taxon>
        <taxon>Bacillota</taxon>
        <taxon>Clostridia</taxon>
        <taxon>Eubacteriales</taxon>
        <taxon>Clostridiaceae</taxon>
        <taxon>Clostridium</taxon>
    </lineage>
</organism>
<evidence type="ECO:0000313" key="4">
    <source>
        <dbReference type="EMBL" id="APC39882.1"/>
    </source>
</evidence>
<dbReference type="GO" id="GO:0031419">
    <property type="term" value="F:cobalamin binding"/>
    <property type="evidence" value="ECO:0007669"/>
    <property type="project" value="InterPro"/>
</dbReference>
<gene>
    <name evidence="4" type="ORF">A7L45_07260</name>
</gene>
<dbReference type="SUPFAM" id="SSF47413">
    <property type="entry name" value="lambda repressor-like DNA-binding domains"/>
    <property type="match status" value="1"/>
</dbReference>
<dbReference type="CDD" id="cd00093">
    <property type="entry name" value="HTH_XRE"/>
    <property type="match status" value="1"/>
</dbReference>
<dbReference type="InterPro" id="IPR036594">
    <property type="entry name" value="Meth_synthase_dom"/>
</dbReference>
<dbReference type="Pfam" id="PF02607">
    <property type="entry name" value="B12-binding_2"/>
    <property type="match status" value="1"/>
</dbReference>
<dbReference type="Gene3D" id="1.10.260.40">
    <property type="entry name" value="lambda repressor-like DNA-binding domains"/>
    <property type="match status" value="1"/>
</dbReference>
<dbReference type="InterPro" id="IPR006158">
    <property type="entry name" value="Cobalamin-bd"/>
</dbReference>
<evidence type="ECO:0000259" key="3">
    <source>
        <dbReference type="PROSITE" id="PS51332"/>
    </source>
</evidence>
<dbReference type="InterPro" id="IPR001387">
    <property type="entry name" value="Cro/C1-type_HTH"/>
</dbReference>
<dbReference type="AlphaFoldDB" id="A0A1J0GET4"/>
<dbReference type="Gene3D" id="1.10.1240.10">
    <property type="entry name" value="Methionine synthase domain"/>
    <property type="match status" value="1"/>
</dbReference>
<dbReference type="GO" id="GO:0046872">
    <property type="term" value="F:metal ion binding"/>
    <property type="evidence" value="ECO:0007669"/>
    <property type="project" value="InterPro"/>
</dbReference>
<dbReference type="OrthoDB" id="5756833at2"/>
<protein>
    <recommendedName>
        <fullName evidence="6">Helix-turn-helix domain-containing protein</fullName>
    </recommendedName>
</protein>
<dbReference type="SUPFAM" id="SSF52242">
    <property type="entry name" value="Cobalamin (vitamin B12)-binding domain"/>
    <property type="match status" value="1"/>
</dbReference>
<keyword evidence="1" id="KW-0238">DNA-binding</keyword>
<accession>A0A1J0GET4</accession>
<sequence>MSNVKHFYNRLKKLRIESNLLQRSLAEMLGLAQTTIANYEQGKRFPDEETLQKIADFFNVSLDYLLGRSEIKNYNEDLILRDSIQLSKCFIEPEMLLLKNSYFKALINGKSQKASEMILNAVTNDMIDIKKIYNDVFERSLIEIGQQWDMNIIDIYQEHYFSCSTQFIMSQLFPYFHTSEKNGHSLISLSTSGDSHNIGIRMVTDFFEIDGWNTYFLGCDVPSQSVIKAIKDRKANIVAISCTMPNYLESVQCLITAIRNLKDFSDIKIIVGGRLFNRDKNLWKSVGADGYSSNADEAVKIANEFMINNVLE</sequence>
<dbReference type="SMART" id="SM00530">
    <property type="entry name" value="HTH_XRE"/>
    <property type="match status" value="1"/>
</dbReference>
<dbReference type="GO" id="GO:0003677">
    <property type="term" value="F:DNA binding"/>
    <property type="evidence" value="ECO:0007669"/>
    <property type="project" value="UniProtKB-KW"/>
</dbReference>
<evidence type="ECO:0008006" key="6">
    <source>
        <dbReference type="Google" id="ProtNLM"/>
    </source>
</evidence>
<name>A0A1J0GET4_9CLOT</name>
<dbReference type="InterPro" id="IPR003759">
    <property type="entry name" value="Cbl-bd_cap"/>
</dbReference>
<evidence type="ECO:0000259" key="2">
    <source>
        <dbReference type="PROSITE" id="PS50943"/>
    </source>
</evidence>